<dbReference type="PANTHER" id="PTHR35526:SF3">
    <property type="entry name" value="ANTI-SIGMA-F FACTOR RSBW"/>
    <property type="match status" value="1"/>
</dbReference>
<keyword evidence="1" id="KW-0723">Serine/threonine-protein kinase</keyword>
<dbReference type="CDD" id="cd16936">
    <property type="entry name" value="HATPase_RsbW-like"/>
    <property type="match status" value="1"/>
</dbReference>
<feature type="region of interest" description="Disordered" evidence="2">
    <location>
        <begin position="1"/>
        <end position="23"/>
    </location>
</feature>
<accession>A0ABQ3TV94</accession>
<dbReference type="PANTHER" id="PTHR35526">
    <property type="entry name" value="ANTI-SIGMA-F FACTOR RSBW-RELATED"/>
    <property type="match status" value="1"/>
</dbReference>
<evidence type="ECO:0000256" key="2">
    <source>
        <dbReference type="SAM" id="MobiDB-lite"/>
    </source>
</evidence>
<dbReference type="Proteomes" id="UP001054854">
    <property type="component" value="Unassembled WGS sequence"/>
</dbReference>
<organism evidence="4 5">
    <name type="scientific">Streptomyces hygroscopicus</name>
    <dbReference type="NCBI Taxonomy" id="1912"/>
    <lineage>
        <taxon>Bacteria</taxon>
        <taxon>Bacillati</taxon>
        <taxon>Actinomycetota</taxon>
        <taxon>Actinomycetes</taxon>
        <taxon>Kitasatosporales</taxon>
        <taxon>Streptomycetaceae</taxon>
        <taxon>Streptomyces</taxon>
        <taxon>Streptomyces violaceusniger group</taxon>
    </lineage>
</organism>
<evidence type="ECO:0000313" key="5">
    <source>
        <dbReference type="Proteomes" id="UP001054854"/>
    </source>
</evidence>
<dbReference type="Pfam" id="PF13581">
    <property type="entry name" value="HATPase_c_2"/>
    <property type="match status" value="1"/>
</dbReference>
<reference evidence="4" key="1">
    <citation type="submission" date="2024-05" db="EMBL/GenBank/DDBJ databases">
        <title>Whole genome shotgun sequence of Streptomyces hygroscopicus NBRC 113678.</title>
        <authorList>
            <person name="Komaki H."/>
            <person name="Tamura T."/>
        </authorList>
    </citation>
    <scope>NUCLEOTIDE SEQUENCE</scope>
    <source>
        <strain evidence="4">N11-34</strain>
    </source>
</reference>
<keyword evidence="1" id="KW-0418">Kinase</keyword>
<proteinExistence type="predicted"/>
<dbReference type="RefSeq" id="WP_236256487.1">
    <property type="nucleotide sequence ID" value="NZ_BNEK01000003.1"/>
</dbReference>
<gene>
    <name evidence="4" type="ORF">TPA0910_16990</name>
</gene>
<dbReference type="EMBL" id="BNEK01000003">
    <property type="protein sequence ID" value="GHJ27266.1"/>
    <property type="molecule type" value="Genomic_DNA"/>
</dbReference>
<sequence>MTTQRPAGTGHPRYAENHPRTAETAAQARRLVRAAFGLWGLDHLTDRGELVITELVANAVRHTSCPLVRLIVARPSPDWVRLAVVDRAPRKLPQMREVCADDTTGRGLVLVDTYADRWGYDLMGSKPRAPWGKSVWCELKVTDQ</sequence>
<feature type="domain" description="Histidine kinase/HSP90-like ATPase" evidence="3">
    <location>
        <begin position="20"/>
        <end position="120"/>
    </location>
</feature>
<dbReference type="InterPro" id="IPR003594">
    <property type="entry name" value="HATPase_dom"/>
</dbReference>
<name>A0ABQ3TV94_STRHY</name>
<keyword evidence="1" id="KW-0808">Transferase</keyword>
<keyword evidence="5" id="KW-1185">Reference proteome</keyword>
<protein>
    <recommendedName>
        <fullName evidence="3">Histidine kinase/HSP90-like ATPase domain-containing protein</fullName>
    </recommendedName>
</protein>
<dbReference type="SUPFAM" id="SSF55874">
    <property type="entry name" value="ATPase domain of HSP90 chaperone/DNA topoisomerase II/histidine kinase"/>
    <property type="match status" value="1"/>
</dbReference>
<evidence type="ECO:0000313" key="4">
    <source>
        <dbReference type="EMBL" id="GHJ27266.1"/>
    </source>
</evidence>
<evidence type="ECO:0000256" key="1">
    <source>
        <dbReference type="ARBA" id="ARBA00022527"/>
    </source>
</evidence>
<evidence type="ECO:0000259" key="3">
    <source>
        <dbReference type="Pfam" id="PF13581"/>
    </source>
</evidence>
<dbReference type="InterPro" id="IPR036890">
    <property type="entry name" value="HATPase_C_sf"/>
</dbReference>
<dbReference type="Gene3D" id="3.30.565.10">
    <property type="entry name" value="Histidine kinase-like ATPase, C-terminal domain"/>
    <property type="match status" value="1"/>
</dbReference>
<comment type="caution">
    <text evidence="4">The sequence shown here is derived from an EMBL/GenBank/DDBJ whole genome shotgun (WGS) entry which is preliminary data.</text>
</comment>
<dbReference type="InterPro" id="IPR050267">
    <property type="entry name" value="Anti-sigma-factor_SerPK"/>
</dbReference>